<keyword evidence="2" id="KW-1185">Reference proteome</keyword>
<proteinExistence type="predicted"/>
<dbReference type="PIRSF" id="PIRSF028304">
    <property type="entry name" value="UCP028304"/>
    <property type="match status" value="1"/>
</dbReference>
<evidence type="ECO:0000313" key="1">
    <source>
        <dbReference type="EMBL" id="MFG6469322.1"/>
    </source>
</evidence>
<organism evidence="1 2">
    <name type="scientific">Pelomonas baiyunensis</name>
    <dbReference type="NCBI Taxonomy" id="3299026"/>
    <lineage>
        <taxon>Bacteria</taxon>
        <taxon>Pseudomonadati</taxon>
        <taxon>Pseudomonadota</taxon>
        <taxon>Betaproteobacteria</taxon>
        <taxon>Burkholderiales</taxon>
        <taxon>Sphaerotilaceae</taxon>
        <taxon>Roseateles</taxon>
    </lineage>
</organism>
<protein>
    <submittedName>
        <fullName evidence="1">Type VI secretion system baseplate subunit TssF</fullName>
    </submittedName>
</protein>
<dbReference type="Pfam" id="PF05947">
    <property type="entry name" value="T6SS_TssF"/>
    <property type="match status" value="1"/>
</dbReference>
<dbReference type="Proteomes" id="UP001606303">
    <property type="component" value="Unassembled WGS sequence"/>
</dbReference>
<dbReference type="PANTHER" id="PTHR35370:SF1">
    <property type="entry name" value="TYPE VI SECRETION SYSTEM COMPONENT TSSF1"/>
    <property type="match status" value="1"/>
</dbReference>
<dbReference type="RefSeq" id="WP_394387766.1">
    <property type="nucleotide sequence ID" value="NZ_JBIGIB010000010.1"/>
</dbReference>
<dbReference type="NCBIfam" id="TIGR03359">
    <property type="entry name" value="VI_chp_6"/>
    <property type="match status" value="1"/>
</dbReference>
<accession>A0ABW7H5E4</accession>
<dbReference type="PANTHER" id="PTHR35370">
    <property type="entry name" value="CYTOPLASMIC PROTEIN-RELATED-RELATED"/>
    <property type="match status" value="1"/>
</dbReference>
<dbReference type="EMBL" id="JBIGIB010000010">
    <property type="protein sequence ID" value="MFG6469322.1"/>
    <property type="molecule type" value="Genomic_DNA"/>
</dbReference>
<sequence>MRDLLPYFERELALLGEQAQDFAKTYPRIAGRLSTSGNLLEDPHVERLVQSFALLSARVHKRLDDDFPRVTESLLEVLYPHYLRPFPSCSVACFDMGSRGSPLTSAARVPRGSLLKTRPVSGVPCQFTTAAPLDLTPVQVRAARWVGACVTPDGTPVPAGATSLLSVELELRGSQARWSDLGVPALRVFLDADMSLATALRDALTGHALGALVQHTPVGPWAVLPAGVPQTVGFVPDEALLPFDDRSAHAYRLLTEYFAFPEKFNFIDLPLPRVQDGAEALPARITLHYPMSGLRSDGDAARLLETLAARHLRLHCVPVVNRFKAHAEPIRITHAQAEYPVLPDARRAFAYEVYSIDRVYRVRQSPRGDEVQEFRPFFGLHHEVHADTAQDATPGLYWHARRDDAVAETAPGHETEITLVDTDFDPAEPQVDTLSLDVTATNRELPNQISIGQPGGDVFMEGSLASEITLLRKPTRPLRFERGQGALWRLVSHLSLNHLTLGRAGLDGLKELLRLYDLPRASTGKRIVDGLVALDTEPAVAWMPGEPFATFVRGVNLRLQVDREAFVGSGLHLFAQLLEQFFGLYVQVNSFTQLTLLCHRTGEVLVTGRRLSGEQELL</sequence>
<name>A0ABW7H5E4_9BURK</name>
<dbReference type="InterPro" id="IPR010272">
    <property type="entry name" value="T6SS_TssF"/>
</dbReference>
<reference evidence="1 2" key="1">
    <citation type="submission" date="2024-08" db="EMBL/GenBank/DDBJ databases">
        <authorList>
            <person name="Lu H."/>
        </authorList>
    </citation>
    <scope>NUCLEOTIDE SEQUENCE [LARGE SCALE GENOMIC DNA]</scope>
    <source>
        <strain evidence="1 2">BYS87W</strain>
    </source>
</reference>
<comment type="caution">
    <text evidence="1">The sequence shown here is derived from an EMBL/GenBank/DDBJ whole genome shotgun (WGS) entry which is preliminary data.</text>
</comment>
<gene>
    <name evidence="1" type="primary">tssF</name>
    <name evidence="1" type="ORF">ACG01O_22080</name>
</gene>
<evidence type="ECO:0000313" key="2">
    <source>
        <dbReference type="Proteomes" id="UP001606303"/>
    </source>
</evidence>